<dbReference type="PATRIC" id="fig|134605.3.peg.1726"/>
<keyword evidence="3" id="KW-1185">Reference proteome</keyword>
<evidence type="ECO:0000259" key="1">
    <source>
        <dbReference type="Pfam" id="PF01926"/>
    </source>
</evidence>
<dbReference type="InterPro" id="IPR027417">
    <property type="entry name" value="P-loop_NTPase"/>
</dbReference>
<dbReference type="PANTHER" id="PTHR46434">
    <property type="entry name" value="GENETIC INTERACTOR OF PROHIBITINS 3, MITOCHONDRIAL"/>
    <property type="match status" value="1"/>
</dbReference>
<dbReference type="CDD" id="cd01855">
    <property type="entry name" value="YqeH"/>
    <property type="match status" value="1"/>
</dbReference>
<dbReference type="PANTHER" id="PTHR46434:SF1">
    <property type="entry name" value="GENETIC INTERACTOR OF PROHIBITINS 3, MITOCHONDRIAL"/>
    <property type="match status" value="1"/>
</dbReference>
<dbReference type="SUPFAM" id="SSF52540">
    <property type="entry name" value="P-loop containing nucleoside triphosphate hydrolases"/>
    <property type="match status" value="1"/>
</dbReference>
<dbReference type="InterPro" id="IPR050896">
    <property type="entry name" value="Mito_lipid_metab_GTPase"/>
</dbReference>
<dbReference type="Proteomes" id="UP000070617">
    <property type="component" value="Unassembled WGS sequence"/>
</dbReference>
<dbReference type="EMBL" id="LRPX01000098">
    <property type="protein sequence ID" value="KXA12557.1"/>
    <property type="molecule type" value="Genomic_DNA"/>
</dbReference>
<proteinExistence type="predicted"/>
<comment type="caution">
    <text evidence="2">The sequence shown here is derived from an EMBL/GenBank/DDBJ whole genome shotgun (WGS) entry which is preliminary data.</text>
</comment>
<dbReference type="GO" id="GO:0005525">
    <property type="term" value="F:GTP binding"/>
    <property type="evidence" value="ECO:0007669"/>
    <property type="project" value="InterPro"/>
</dbReference>
<dbReference type="AlphaFoldDB" id="A0A133N8F7"/>
<dbReference type="NCBIfam" id="TIGR03597">
    <property type="entry name" value="GTPase_YqeH"/>
    <property type="match status" value="1"/>
</dbReference>
<dbReference type="Gene3D" id="3.40.50.300">
    <property type="entry name" value="P-loop containing nucleotide triphosphate hydrolases"/>
    <property type="match status" value="1"/>
</dbReference>
<dbReference type="InterPro" id="IPR019988">
    <property type="entry name" value="GTP-bd_ribosome_bgen_YqeH"/>
</dbReference>
<gene>
    <name evidence="2" type="ORF">HMPREF3206_01745</name>
</gene>
<sequence>MKHINKGSERMGKKCIGCGIPLQNTDSKKDGYTPKDINGKEELYCQRCFRVSHYGEHSSSFLSREDYQKELQQWVSPKRLALAVFDIIDFEGSFQDDILDILREMDSIVVINKVDLLPGEKHPSEVANWVKGRLASEGISPLDIAIVSCKNNYGMNGVLRKIQHFYPNGVEVLVLGVTNVGKSSVINRLLGKNRVTVSKYPGTTLLSTMNEILGTKLCLIDTPGLIPEGRFSDLMIEEDQLRVIPSTEISRKTFKLEKDRCIVLGEFVKLRVLNEEEQRPIFSLYASQGVQFHETSLEKASLQKENENCLHLKKKQKFCKEIFTIAAGEELVWKGFAWLSVKRGPLHIEVEYPEGGDIVIRKAFIHPRRVSF</sequence>
<protein>
    <submittedName>
        <fullName evidence="2">Ribosome biogenesis GTPase YqeH</fullName>
    </submittedName>
</protein>
<dbReference type="Pfam" id="PF01926">
    <property type="entry name" value="MMR_HSR1"/>
    <property type="match status" value="1"/>
</dbReference>
<reference evidence="3" key="1">
    <citation type="submission" date="2016-01" db="EMBL/GenBank/DDBJ databases">
        <authorList>
            <person name="Mitreva M."/>
            <person name="Pepin K.H."/>
            <person name="Mihindukulasuriya K.A."/>
            <person name="Fulton R."/>
            <person name="Fronick C."/>
            <person name="O'Laughlin M."/>
            <person name="Miner T."/>
            <person name="Herter B."/>
            <person name="Rosa B.A."/>
            <person name="Cordes M."/>
            <person name="Tomlinson C."/>
            <person name="Wollam A."/>
            <person name="Palsikar V.B."/>
            <person name="Mardis E.R."/>
            <person name="Wilson R.K."/>
        </authorList>
    </citation>
    <scope>NUCLEOTIDE SEQUENCE [LARGE SCALE GENOMIC DNA]</scope>
    <source>
        <strain evidence="3">CMW8396</strain>
    </source>
</reference>
<dbReference type="InterPro" id="IPR006073">
    <property type="entry name" value="GTP-bd"/>
</dbReference>
<dbReference type="CDD" id="cd00882">
    <property type="entry name" value="Ras_like_GTPase"/>
    <property type="match status" value="1"/>
</dbReference>
<evidence type="ECO:0000313" key="2">
    <source>
        <dbReference type="EMBL" id="KXA12557.1"/>
    </source>
</evidence>
<name>A0A133N8F7_9FUSO</name>
<dbReference type="STRING" id="134605.HMPREF3206_01745"/>
<organism evidence="2 3">
    <name type="scientific">Fusobacterium equinum</name>
    <dbReference type="NCBI Taxonomy" id="134605"/>
    <lineage>
        <taxon>Bacteria</taxon>
        <taxon>Fusobacteriati</taxon>
        <taxon>Fusobacteriota</taxon>
        <taxon>Fusobacteriia</taxon>
        <taxon>Fusobacteriales</taxon>
        <taxon>Fusobacteriaceae</taxon>
        <taxon>Fusobacterium</taxon>
    </lineage>
</organism>
<evidence type="ECO:0000313" key="3">
    <source>
        <dbReference type="Proteomes" id="UP000070617"/>
    </source>
</evidence>
<accession>A0A133N8F7</accession>
<feature type="domain" description="G" evidence="1">
    <location>
        <begin position="172"/>
        <end position="242"/>
    </location>
</feature>